<dbReference type="InterPro" id="IPR036249">
    <property type="entry name" value="Thioredoxin-like_sf"/>
</dbReference>
<dbReference type="Gene3D" id="3.40.30.10">
    <property type="entry name" value="Glutaredoxin"/>
    <property type="match status" value="1"/>
</dbReference>
<dbReference type="PANTHER" id="PTHR13544">
    <property type="entry name" value="SELENOPROTEIN T"/>
    <property type="match status" value="1"/>
</dbReference>
<sequence>MVISKFGYFVLGLAVLMSLKDIYGQKNEEQDVDDEAAFTKEFGDDEVQPLEETKEEIQPRDPATSFSAPHTLKDLPPMKFLFCVSCGYRQAYEEFSRVIHEKYPTMKIDGANYPPASWKAILAQVLGISKIALIVTIIMGRDPFASVGRPTPGIVSWALNNKLSACMLLFLISNTFESSLMSTGAFEIYLGNEQVWSKLESGRVPSPIELLQIVDQSMELQGAKISDTFSFER</sequence>
<evidence type="ECO:0000313" key="5">
    <source>
        <dbReference type="EMBL" id="MFH4977882.1"/>
    </source>
</evidence>
<keyword evidence="1 4" id="KW-0732">Signal</keyword>
<dbReference type="Pfam" id="PF10262">
    <property type="entry name" value="Rdx"/>
    <property type="match status" value="1"/>
</dbReference>
<accession>A0ABD6EME2</accession>
<dbReference type="EMBL" id="JBGFUD010002691">
    <property type="protein sequence ID" value="MFH4977882.1"/>
    <property type="molecule type" value="Genomic_DNA"/>
</dbReference>
<reference evidence="5 6" key="1">
    <citation type="submission" date="2024-08" db="EMBL/GenBank/DDBJ databases">
        <title>Gnathostoma spinigerum genome.</title>
        <authorList>
            <person name="Gonzalez-Bertolin B."/>
            <person name="Monzon S."/>
            <person name="Zaballos A."/>
            <person name="Jimenez P."/>
            <person name="Dekumyoy P."/>
            <person name="Varona S."/>
            <person name="Cuesta I."/>
            <person name="Sumanam S."/>
            <person name="Adisakwattana P."/>
            <person name="Gasser R.B."/>
            <person name="Hernandez-Gonzalez A."/>
            <person name="Young N.D."/>
            <person name="Perteguer M.J."/>
        </authorList>
    </citation>
    <scope>NUCLEOTIDE SEQUENCE [LARGE SCALE GENOMIC DNA]</scope>
    <source>
        <strain evidence="5">AL3</strain>
        <tissue evidence="5">Liver</tissue>
    </source>
</reference>
<dbReference type="NCBIfam" id="TIGR02174">
    <property type="entry name" value="CXXU_selWTH"/>
    <property type="match status" value="1"/>
</dbReference>
<organism evidence="5 6">
    <name type="scientific">Gnathostoma spinigerum</name>
    <dbReference type="NCBI Taxonomy" id="75299"/>
    <lineage>
        <taxon>Eukaryota</taxon>
        <taxon>Metazoa</taxon>
        <taxon>Ecdysozoa</taxon>
        <taxon>Nematoda</taxon>
        <taxon>Chromadorea</taxon>
        <taxon>Rhabditida</taxon>
        <taxon>Spirurina</taxon>
        <taxon>Gnathostomatomorpha</taxon>
        <taxon>Gnathostomatoidea</taxon>
        <taxon>Gnathostomatidae</taxon>
        <taxon>Gnathostoma</taxon>
    </lineage>
</organism>
<evidence type="ECO:0000256" key="2">
    <source>
        <dbReference type="ARBA" id="ARBA00023284"/>
    </source>
</evidence>
<dbReference type="AlphaFoldDB" id="A0ABD6EME2"/>
<evidence type="ECO:0000256" key="4">
    <source>
        <dbReference type="SAM" id="SignalP"/>
    </source>
</evidence>
<evidence type="ECO:0000256" key="3">
    <source>
        <dbReference type="SAM" id="MobiDB-lite"/>
    </source>
</evidence>
<proteinExistence type="predicted"/>
<keyword evidence="2" id="KW-0676">Redox-active center</keyword>
<feature type="region of interest" description="Disordered" evidence="3">
    <location>
        <begin position="49"/>
        <end position="69"/>
    </location>
</feature>
<dbReference type="InterPro" id="IPR011893">
    <property type="entry name" value="Selenoprotein_Rdx-typ"/>
</dbReference>
<feature type="signal peptide" evidence="4">
    <location>
        <begin position="1"/>
        <end position="24"/>
    </location>
</feature>
<gene>
    <name evidence="5" type="ORF">AB6A40_004591</name>
</gene>
<evidence type="ECO:0000256" key="1">
    <source>
        <dbReference type="ARBA" id="ARBA00022729"/>
    </source>
</evidence>
<dbReference type="SUPFAM" id="SSF52833">
    <property type="entry name" value="Thioredoxin-like"/>
    <property type="match status" value="1"/>
</dbReference>
<dbReference type="Proteomes" id="UP001608902">
    <property type="component" value="Unassembled WGS sequence"/>
</dbReference>
<protein>
    <recommendedName>
        <fullName evidence="7">SelT-like protein</fullName>
    </recommendedName>
</protein>
<dbReference type="InterPro" id="IPR019389">
    <property type="entry name" value="Selenoprotein_T"/>
</dbReference>
<dbReference type="PANTHER" id="PTHR13544:SF0">
    <property type="entry name" value="THIOREDOXIN REDUCTASE-LIKE SELENOPROTEIN T"/>
    <property type="match status" value="1"/>
</dbReference>
<evidence type="ECO:0008006" key="7">
    <source>
        <dbReference type="Google" id="ProtNLM"/>
    </source>
</evidence>
<evidence type="ECO:0000313" key="6">
    <source>
        <dbReference type="Proteomes" id="UP001608902"/>
    </source>
</evidence>
<feature type="chain" id="PRO_5044878202" description="SelT-like protein" evidence="4">
    <location>
        <begin position="25"/>
        <end position="233"/>
    </location>
</feature>
<name>A0ABD6EME2_9BILA</name>
<comment type="caution">
    <text evidence="5">The sequence shown here is derived from an EMBL/GenBank/DDBJ whole genome shotgun (WGS) entry which is preliminary data.</text>
</comment>
<keyword evidence="6" id="KW-1185">Reference proteome</keyword>